<keyword evidence="3" id="KW-0547">Nucleotide-binding</keyword>
<comment type="similarity">
    <text evidence="1">Belongs to the ABC transporter superfamily.</text>
</comment>
<dbReference type="Pfam" id="PF00005">
    <property type="entry name" value="ABC_tran"/>
    <property type="match status" value="1"/>
</dbReference>
<organism evidence="6 7">
    <name type="scientific">Candidatus Blautia pullicola</name>
    <dbReference type="NCBI Taxonomy" id="2838498"/>
    <lineage>
        <taxon>Bacteria</taxon>
        <taxon>Bacillati</taxon>
        <taxon>Bacillota</taxon>
        <taxon>Clostridia</taxon>
        <taxon>Lachnospirales</taxon>
        <taxon>Lachnospiraceae</taxon>
        <taxon>Blautia</taxon>
    </lineage>
</organism>
<sequence>MEAYIKVEHVVKKFKENPVLQDISLECEKGKIYGIIGHNGCGKSVFFKCLCGLEKEDAGVITVNGKRKKSGELLGSVGIIIEEPAFLENKNGLKNLEFLYELRNKRNIPYLSHIMETVGLDAKSKKHVGKYSLGMRQRLAIAQAIMENPDILILDEPMNGLDKSGVQEMRKLFLSIKEQGKIILLASHSREDIQVLCDEVYEMEEGRLKRI</sequence>
<dbReference type="GO" id="GO:0005524">
    <property type="term" value="F:ATP binding"/>
    <property type="evidence" value="ECO:0007669"/>
    <property type="project" value="UniProtKB-KW"/>
</dbReference>
<dbReference type="InterPro" id="IPR017871">
    <property type="entry name" value="ABC_transporter-like_CS"/>
</dbReference>
<evidence type="ECO:0000256" key="1">
    <source>
        <dbReference type="ARBA" id="ARBA00005417"/>
    </source>
</evidence>
<gene>
    <name evidence="6" type="ORF">H9809_02945</name>
</gene>
<evidence type="ECO:0000313" key="6">
    <source>
        <dbReference type="EMBL" id="HIZ64848.1"/>
    </source>
</evidence>
<dbReference type="EMBL" id="DXBG01000067">
    <property type="protein sequence ID" value="HIZ64848.1"/>
    <property type="molecule type" value="Genomic_DNA"/>
</dbReference>
<proteinExistence type="inferred from homology"/>
<dbReference type="PANTHER" id="PTHR43335">
    <property type="entry name" value="ABC TRANSPORTER, ATP-BINDING PROTEIN"/>
    <property type="match status" value="1"/>
</dbReference>
<dbReference type="AlphaFoldDB" id="A0A9D2FQ07"/>
<reference evidence="6" key="2">
    <citation type="submission" date="2021-04" db="EMBL/GenBank/DDBJ databases">
        <authorList>
            <person name="Gilroy R."/>
        </authorList>
    </citation>
    <scope>NUCLEOTIDE SEQUENCE</scope>
    <source>
        <strain evidence="6">1068</strain>
    </source>
</reference>
<evidence type="ECO:0000256" key="4">
    <source>
        <dbReference type="ARBA" id="ARBA00022840"/>
    </source>
</evidence>
<evidence type="ECO:0000256" key="3">
    <source>
        <dbReference type="ARBA" id="ARBA00022741"/>
    </source>
</evidence>
<keyword evidence="2" id="KW-0813">Transport</keyword>
<dbReference type="InterPro" id="IPR003593">
    <property type="entry name" value="AAA+_ATPase"/>
</dbReference>
<accession>A0A9D2FQ07</accession>
<protein>
    <submittedName>
        <fullName evidence="6">ATP-binding cassette domain-containing protein</fullName>
    </submittedName>
</protein>
<dbReference type="Gene3D" id="3.40.50.300">
    <property type="entry name" value="P-loop containing nucleotide triphosphate hydrolases"/>
    <property type="match status" value="1"/>
</dbReference>
<dbReference type="GO" id="GO:0016887">
    <property type="term" value="F:ATP hydrolysis activity"/>
    <property type="evidence" value="ECO:0007669"/>
    <property type="project" value="InterPro"/>
</dbReference>
<dbReference type="PANTHER" id="PTHR43335:SF4">
    <property type="entry name" value="ABC TRANSPORTER, ATP-BINDING PROTEIN"/>
    <property type="match status" value="1"/>
</dbReference>
<evidence type="ECO:0000313" key="7">
    <source>
        <dbReference type="Proteomes" id="UP000824056"/>
    </source>
</evidence>
<feature type="domain" description="ABC transporter" evidence="5">
    <location>
        <begin position="5"/>
        <end position="211"/>
    </location>
</feature>
<reference evidence="6" key="1">
    <citation type="journal article" date="2021" name="PeerJ">
        <title>Extensive microbial diversity within the chicken gut microbiome revealed by metagenomics and culture.</title>
        <authorList>
            <person name="Gilroy R."/>
            <person name="Ravi A."/>
            <person name="Getino M."/>
            <person name="Pursley I."/>
            <person name="Horton D.L."/>
            <person name="Alikhan N.F."/>
            <person name="Baker D."/>
            <person name="Gharbi K."/>
            <person name="Hall N."/>
            <person name="Watson M."/>
            <person name="Adriaenssens E.M."/>
            <person name="Foster-Nyarko E."/>
            <person name="Jarju S."/>
            <person name="Secka A."/>
            <person name="Antonio M."/>
            <person name="Oren A."/>
            <person name="Chaudhuri R.R."/>
            <person name="La Ragione R."/>
            <person name="Hildebrand F."/>
            <person name="Pallen M.J."/>
        </authorList>
    </citation>
    <scope>NUCLEOTIDE SEQUENCE</scope>
    <source>
        <strain evidence="6">1068</strain>
    </source>
</reference>
<dbReference type="InterPro" id="IPR003439">
    <property type="entry name" value="ABC_transporter-like_ATP-bd"/>
</dbReference>
<dbReference type="InterPro" id="IPR027417">
    <property type="entry name" value="P-loop_NTPase"/>
</dbReference>
<keyword evidence="4 6" id="KW-0067">ATP-binding</keyword>
<dbReference type="Proteomes" id="UP000824056">
    <property type="component" value="Unassembled WGS sequence"/>
</dbReference>
<name>A0A9D2FQ07_9FIRM</name>
<dbReference type="PROSITE" id="PS50893">
    <property type="entry name" value="ABC_TRANSPORTER_2"/>
    <property type="match status" value="1"/>
</dbReference>
<dbReference type="SMART" id="SM00382">
    <property type="entry name" value="AAA"/>
    <property type="match status" value="1"/>
</dbReference>
<dbReference type="PROSITE" id="PS00211">
    <property type="entry name" value="ABC_TRANSPORTER_1"/>
    <property type="match status" value="1"/>
</dbReference>
<evidence type="ECO:0000256" key="2">
    <source>
        <dbReference type="ARBA" id="ARBA00022448"/>
    </source>
</evidence>
<comment type="caution">
    <text evidence="6">The sequence shown here is derived from an EMBL/GenBank/DDBJ whole genome shotgun (WGS) entry which is preliminary data.</text>
</comment>
<dbReference type="SUPFAM" id="SSF52540">
    <property type="entry name" value="P-loop containing nucleoside triphosphate hydrolases"/>
    <property type="match status" value="1"/>
</dbReference>
<evidence type="ECO:0000259" key="5">
    <source>
        <dbReference type="PROSITE" id="PS50893"/>
    </source>
</evidence>